<sequence>MENSQPPPNASRSKTNFQSMEEFLKEQDKLDALAQVQNKASSPLTPSSTPPSKRTRRAIDIEALSAEARALEEIGDTNWIGRLLEYRAVNRPVDGLKYIDNVVGTAPSRFSYTAILAESSQPFGGTASFAKKKDAKQYASKRAIDWLIENNFMPANGVKFPKPKAVIQTVPNPKVTSSKVASIAIVKVNDITPEPPAPTPKATSLAGKIPELCTRLGFTVPRYEITRVSEQAPLYSGYAHFNGDPRIEGKIGEVKDIFGQKNAKEMIAETLHTFLKDIERQRMAAVDNTDNPEADTSSLAAKAQA</sequence>
<protein>
    <recommendedName>
        <fullName evidence="4">DRBM domain-containing protein</fullName>
    </recommendedName>
</protein>
<dbReference type="AlphaFoldDB" id="A0A0C3D4B9"/>
<dbReference type="SUPFAM" id="SSF54768">
    <property type="entry name" value="dsRNA-binding domain-like"/>
    <property type="match status" value="1"/>
</dbReference>
<dbReference type="Proteomes" id="UP000054321">
    <property type="component" value="Unassembled WGS sequence"/>
</dbReference>
<evidence type="ECO:0000313" key="2">
    <source>
        <dbReference type="EMBL" id="KIN06114.1"/>
    </source>
</evidence>
<evidence type="ECO:0008006" key="4">
    <source>
        <dbReference type="Google" id="ProtNLM"/>
    </source>
</evidence>
<dbReference type="HOGENOM" id="CLU_073354_0_0_1"/>
<name>A0A0C3D4B9_OIDMZ</name>
<feature type="compositionally biased region" description="Basic and acidic residues" evidence="1">
    <location>
        <begin position="22"/>
        <end position="31"/>
    </location>
</feature>
<gene>
    <name evidence="2" type="ORF">OIDMADRAFT_38475</name>
</gene>
<organism evidence="2 3">
    <name type="scientific">Oidiodendron maius (strain Zn)</name>
    <dbReference type="NCBI Taxonomy" id="913774"/>
    <lineage>
        <taxon>Eukaryota</taxon>
        <taxon>Fungi</taxon>
        <taxon>Dikarya</taxon>
        <taxon>Ascomycota</taxon>
        <taxon>Pezizomycotina</taxon>
        <taxon>Leotiomycetes</taxon>
        <taxon>Leotiomycetes incertae sedis</taxon>
        <taxon>Myxotrichaceae</taxon>
        <taxon>Oidiodendron</taxon>
    </lineage>
</organism>
<keyword evidence="3" id="KW-1185">Reference proteome</keyword>
<feature type="compositionally biased region" description="Low complexity" evidence="1">
    <location>
        <begin position="41"/>
        <end position="52"/>
    </location>
</feature>
<dbReference type="Gene3D" id="3.30.160.20">
    <property type="match status" value="1"/>
</dbReference>
<dbReference type="InParanoid" id="A0A0C3D4B9"/>
<reference evidence="2 3" key="1">
    <citation type="submission" date="2014-04" db="EMBL/GenBank/DDBJ databases">
        <authorList>
            <consortium name="DOE Joint Genome Institute"/>
            <person name="Kuo A."/>
            <person name="Martino E."/>
            <person name="Perotto S."/>
            <person name="Kohler A."/>
            <person name="Nagy L.G."/>
            <person name="Floudas D."/>
            <person name="Copeland A."/>
            <person name="Barry K.W."/>
            <person name="Cichocki N."/>
            <person name="Veneault-Fourrey C."/>
            <person name="LaButti K."/>
            <person name="Lindquist E.A."/>
            <person name="Lipzen A."/>
            <person name="Lundell T."/>
            <person name="Morin E."/>
            <person name="Murat C."/>
            <person name="Sun H."/>
            <person name="Tunlid A."/>
            <person name="Henrissat B."/>
            <person name="Grigoriev I.V."/>
            <person name="Hibbett D.S."/>
            <person name="Martin F."/>
            <person name="Nordberg H.P."/>
            <person name="Cantor M.N."/>
            <person name="Hua S.X."/>
        </authorList>
    </citation>
    <scope>NUCLEOTIDE SEQUENCE [LARGE SCALE GENOMIC DNA]</scope>
    <source>
        <strain evidence="2 3">Zn</strain>
    </source>
</reference>
<feature type="region of interest" description="Disordered" evidence="1">
    <location>
        <begin position="1"/>
        <end position="55"/>
    </location>
</feature>
<feature type="compositionally biased region" description="Polar residues" evidence="1">
    <location>
        <begin position="10"/>
        <end position="19"/>
    </location>
</feature>
<evidence type="ECO:0000313" key="3">
    <source>
        <dbReference type="Proteomes" id="UP000054321"/>
    </source>
</evidence>
<reference evidence="3" key="2">
    <citation type="submission" date="2015-01" db="EMBL/GenBank/DDBJ databases">
        <title>Evolutionary Origins and Diversification of the Mycorrhizal Mutualists.</title>
        <authorList>
            <consortium name="DOE Joint Genome Institute"/>
            <consortium name="Mycorrhizal Genomics Consortium"/>
            <person name="Kohler A."/>
            <person name="Kuo A."/>
            <person name="Nagy L.G."/>
            <person name="Floudas D."/>
            <person name="Copeland A."/>
            <person name="Barry K.W."/>
            <person name="Cichocki N."/>
            <person name="Veneault-Fourrey C."/>
            <person name="LaButti K."/>
            <person name="Lindquist E.A."/>
            <person name="Lipzen A."/>
            <person name="Lundell T."/>
            <person name="Morin E."/>
            <person name="Murat C."/>
            <person name="Riley R."/>
            <person name="Ohm R."/>
            <person name="Sun H."/>
            <person name="Tunlid A."/>
            <person name="Henrissat B."/>
            <person name="Grigoriev I.V."/>
            <person name="Hibbett D.S."/>
            <person name="Martin F."/>
        </authorList>
    </citation>
    <scope>NUCLEOTIDE SEQUENCE [LARGE SCALE GENOMIC DNA]</scope>
    <source>
        <strain evidence="3">Zn</strain>
    </source>
</reference>
<evidence type="ECO:0000256" key="1">
    <source>
        <dbReference type="SAM" id="MobiDB-lite"/>
    </source>
</evidence>
<accession>A0A0C3D4B9</accession>
<dbReference type="OrthoDB" id="5222339at2759"/>
<dbReference type="EMBL" id="KN832871">
    <property type="protein sequence ID" value="KIN06114.1"/>
    <property type="molecule type" value="Genomic_DNA"/>
</dbReference>
<proteinExistence type="predicted"/>